<comment type="similarity">
    <text evidence="4">Belongs to the complex I LYR family. SDHAF1 subfamily.</text>
</comment>
<name>A0A4Z1IIB3_9HELO</name>
<keyword evidence="8" id="KW-1185">Reference proteome</keyword>
<feature type="compositionally biased region" description="Basic and acidic residues" evidence="5">
    <location>
        <begin position="1081"/>
        <end position="1092"/>
    </location>
</feature>
<evidence type="ECO:0000256" key="5">
    <source>
        <dbReference type="SAM" id="MobiDB-lite"/>
    </source>
</evidence>
<dbReference type="InterPro" id="IPR045295">
    <property type="entry name" value="Complex1_LYR_SDHAF1_LYRM8"/>
</dbReference>
<dbReference type="Proteomes" id="UP000297527">
    <property type="component" value="Unassembled WGS sequence"/>
</dbReference>
<feature type="region of interest" description="Disordered" evidence="5">
    <location>
        <begin position="1059"/>
        <end position="1137"/>
    </location>
</feature>
<keyword evidence="2" id="KW-0496">Mitochondrion</keyword>
<feature type="compositionally biased region" description="Basic and acidic residues" evidence="5">
    <location>
        <begin position="76"/>
        <end position="87"/>
    </location>
</feature>
<feature type="region of interest" description="Disordered" evidence="5">
    <location>
        <begin position="509"/>
        <end position="589"/>
    </location>
</feature>
<feature type="compositionally biased region" description="Basic and acidic residues" evidence="5">
    <location>
        <begin position="1119"/>
        <end position="1129"/>
    </location>
</feature>
<feature type="compositionally biased region" description="Basic and acidic residues" evidence="5">
    <location>
        <begin position="833"/>
        <end position="848"/>
    </location>
</feature>
<feature type="region of interest" description="Disordered" evidence="5">
    <location>
        <begin position="70"/>
        <end position="93"/>
    </location>
</feature>
<feature type="compositionally biased region" description="Basic residues" evidence="5">
    <location>
        <begin position="1093"/>
        <end position="1103"/>
    </location>
</feature>
<feature type="domain" description="Complex 1 LYR protein" evidence="6">
    <location>
        <begin position="9"/>
        <end position="70"/>
    </location>
</feature>
<dbReference type="GO" id="GO:0034553">
    <property type="term" value="P:mitochondrial respiratory chain complex II assembly"/>
    <property type="evidence" value="ECO:0007669"/>
    <property type="project" value="InterPro"/>
</dbReference>
<dbReference type="GO" id="GO:0005759">
    <property type="term" value="C:mitochondrial matrix"/>
    <property type="evidence" value="ECO:0007669"/>
    <property type="project" value="UniProtKB-SubCell"/>
</dbReference>
<evidence type="ECO:0000313" key="7">
    <source>
        <dbReference type="EMBL" id="TGO56413.1"/>
    </source>
</evidence>
<keyword evidence="3" id="KW-0143">Chaperone</keyword>
<dbReference type="PANTHER" id="PTHR13675:SF1">
    <property type="entry name" value="SUCCINATE DEHYDROGENASE ASSEMBLY FACTOR 1, MITOCHONDRIAL"/>
    <property type="match status" value="1"/>
</dbReference>
<comment type="caution">
    <text evidence="7">The sequence shown here is derived from an EMBL/GenBank/DDBJ whole genome shotgun (WGS) entry which is preliminary data.</text>
</comment>
<feature type="compositionally biased region" description="Polar residues" evidence="5">
    <location>
        <begin position="904"/>
        <end position="916"/>
    </location>
</feature>
<evidence type="ECO:0000256" key="1">
    <source>
        <dbReference type="ARBA" id="ARBA00004305"/>
    </source>
</evidence>
<proteinExistence type="inferred from homology"/>
<protein>
    <recommendedName>
        <fullName evidence="6">Complex 1 LYR protein domain-containing protein</fullName>
    </recommendedName>
</protein>
<evidence type="ECO:0000256" key="4">
    <source>
        <dbReference type="ARBA" id="ARBA00025715"/>
    </source>
</evidence>
<evidence type="ECO:0000256" key="3">
    <source>
        <dbReference type="ARBA" id="ARBA00023186"/>
    </source>
</evidence>
<dbReference type="EMBL" id="PQXN01000078">
    <property type="protein sequence ID" value="TGO56413.1"/>
    <property type="molecule type" value="Genomic_DNA"/>
</dbReference>
<comment type="subcellular location">
    <subcellularLocation>
        <location evidence="1">Mitochondrion matrix</location>
    </subcellularLocation>
</comment>
<evidence type="ECO:0000256" key="2">
    <source>
        <dbReference type="ARBA" id="ARBA00023128"/>
    </source>
</evidence>
<feature type="region of interest" description="Disordered" evidence="5">
    <location>
        <begin position="832"/>
        <end position="932"/>
    </location>
</feature>
<accession>A0A4Z1IIB3</accession>
<evidence type="ECO:0000313" key="8">
    <source>
        <dbReference type="Proteomes" id="UP000297527"/>
    </source>
</evidence>
<dbReference type="Pfam" id="PF05347">
    <property type="entry name" value="Complex1_LYR"/>
    <property type="match status" value="1"/>
</dbReference>
<dbReference type="InterPro" id="IPR008011">
    <property type="entry name" value="Complex1_LYR_dom"/>
</dbReference>
<feature type="compositionally biased region" description="Polar residues" evidence="5">
    <location>
        <begin position="578"/>
        <end position="589"/>
    </location>
</feature>
<feature type="region of interest" description="Disordered" evidence="5">
    <location>
        <begin position="603"/>
        <end position="625"/>
    </location>
</feature>
<organism evidence="7 8">
    <name type="scientific">Botryotinia convoluta</name>
    <dbReference type="NCBI Taxonomy" id="54673"/>
    <lineage>
        <taxon>Eukaryota</taxon>
        <taxon>Fungi</taxon>
        <taxon>Dikarya</taxon>
        <taxon>Ascomycota</taxon>
        <taxon>Pezizomycotina</taxon>
        <taxon>Leotiomycetes</taxon>
        <taxon>Helotiales</taxon>
        <taxon>Sclerotiniaceae</taxon>
        <taxon>Botryotinia</taxon>
    </lineage>
</organism>
<evidence type="ECO:0000259" key="6">
    <source>
        <dbReference type="Pfam" id="PF05347"/>
    </source>
</evidence>
<dbReference type="PANTHER" id="PTHR13675">
    <property type="entry name" value="LYR MOTIF-CONTAINING PROTEIN 2"/>
    <property type="match status" value="1"/>
</dbReference>
<dbReference type="OrthoDB" id="3554803at2759"/>
<reference evidence="7 8" key="1">
    <citation type="submission" date="2017-12" db="EMBL/GenBank/DDBJ databases">
        <title>Comparative genomics of Botrytis spp.</title>
        <authorList>
            <person name="Valero-Jimenez C.A."/>
            <person name="Tapia P."/>
            <person name="Veloso J."/>
            <person name="Silva-Moreno E."/>
            <person name="Staats M."/>
            <person name="Valdes J.H."/>
            <person name="Van Kan J.A.L."/>
        </authorList>
    </citation>
    <scope>NUCLEOTIDE SEQUENCE [LARGE SCALE GENOMIC DNA]</scope>
    <source>
        <strain evidence="7 8">MUCL11595</strain>
    </source>
</reference>
<sequence length="1157" mass="127123">MARLSGLQRDVLALYRKCLRESRKKPAMKEARKHFEAYARLEFNKSITLDKKDFNTIEYLLRKGQRQVDMYSSPEQARRKERIEARNRRSKSLKTSIVTRSQRRASKQVRQEVFGWESSSAKITRQDQGSDTVLPLVESAVESSPTYHPDRTTGETRIHSVDGAGCSTFNKIKGSITNKNIISQTGTRTNSTQLAGLDQIRRYQVNPGHSAPGDSCAYYTRSLYKKYNPSTRTGFVSPAKSKVFLAASTLASLYEEQGANHQNVIQSSGVSISGDPSKKDISRNNTVLIGASRLATLAQGKSFSSSVHSIVQSIASDPSSRSPSQRRALKRFTRDLELYLQIAKQVPKQTPISSAPSNSFSTQTIQTIQEFKPYHAEFQAAGLAVTSLEQRNQSVQGVQSYGRRRTVPEVQPLLSGHRSTVLADFEIERRSPLLDIEELLQSSLPENEMGIKGSNVLTKKSIPDRTKTKKELSTMSIASEETVIEWTPAYERADPANHIESPPCCDLAPPRASSPAKSYLPDSVISSQHGTPPAKKTLPWLRKPPITAESAPKSDNVIRDSRLSKLAGDAAASPPYSEFTSQPNSQSSSIVLHLDTPPEHKRYVPDQIPRTSTSITSSASPIPPTTTPYVQSFVGPGEGDNIGVADFANPEQLASQSRSMLTNGETIAQKDMPLLKNHATQTSAAPSFITRASHFTTQIPVTVQGQQRRGLILKSSLINDRRQLPQVAKTAGTDPAPSHQISRAASTLASPHVPSSPLHCTQCNVVLNTNSDLKLRPNIGSATGPSLGFDADSKKKNMRICESPETIHCEGCNLSVGNSDKNVKTTASQYPRQHVERDVPLHEYDDTRTMGIVSKGKQKEPDVSADEGYFARQSNVRKSGGKLASVSEQTPTPLPDPTKRKSTADQVSPSQASATSIPMPIQPGQSSQSTRPGYVQGQVLSYARLPDIPVLLEISPKLSVSESVGDLQNQLSSLEKHTKQEKDTKKLFKGLRVATAAACEEGVDKFIEEITGYKVRKLLMDISALDGLGVNTLAHVARQTAQKRRGDLRRLQMTQITKEEARERNFERGLGFGDGDGDGDDSWKNSLEEVARMRRKGQGRGKLPRSQSGEFRRKQNSSLERERPSRDRALGLVAGDQGVRLREEAEAAFDEVSARED</sequence>
<dbReference type="CDD" id="cd20268">
    <property type="entry name" value="Complex1_LYR_SDHAF1_LYRM8"/>
    <property type="match status" value="1"/>
</dbReference>
<feature type="compositionally biased region" description="Low complexity" evidence="5">
    <location>
        <begin position="608"/>
        <end position="620"/>
    </location>
</feature>
<dbReference type="AlphaFoldDB" id="A0A4Z1IIB3"/>
<gene>
    <name evidence="7" type="ORF">BCON_0078g00300</name>
</gene>